<organism evidence="2 3">
    <name type="scientific">Escherichia coli</name>
    <dbReference type="NCBI Taxonomy" id="562"/>
    <lineage>
        <taxon>Bacteria</taxon>
        <taxon>Pseudomonadati</taxon>
        <taxon>Pseudomonadota</taxon>
        <taxon>Gammaproteobacteria</taxon>
        <taxon>Enterobacterales</taxon>
        <taxon>Enterobacteriaceae</taxon>
        <taxon>Escherichia</taxon>
    </lineage>
</organism>
<feature type="domain" description="Bacteriophage tail tape measure N-terminal" evidence="1">
    <location>
        <begin position="54"/>
        <end position="111"/>
    </location>
</feature>
<evidence type="ECO:0000259" key="1">
    <source>
        <dbReference type="Pfam" id="PF06791"/>
    </source>
</evidence>
<dbReference type="InterPro" id="IPR009628">
    <property type="entry name" value="Phage_tape_measure_N"/>
</dbReference>
<evidence type="ECO:0000313" key="2">
    <source>
        <dbReference type="EMBL" id="STE74074.1"/>
    </source>
</evidence>
<gene>
    <name evidence="2" type="ORF">NCTC10082_05274</name>
</gene>
<dbReference type="Proteomes" id="UP000255164">
    <property type="component" value="Unassembled WGS sequence"/>
</dbReference>
<dbReference type="Pfam" id="PF06791">
    <property type="entry name" value="TMP_2"/>
    <property type="match status" value="1"/>
</dbReference>
<dbReference type="AlphaFoldDB" id="A0A376JUE9"/>
<proteinExistence type="predicted"/>
<dbReference type="EMBL" id="UFZA01000004">
    <property type="protein sequence ID" value="STE74074.1"/>
    <property type="molecule type" value="Genomic_DNA"/>
</dbReference>
<evidence type="ECO:0000313" key="3">
    <source>
        <dbReference type="Proteomes" id="UP000255164"/>
    </source>
</evidence>
<sequence length="180" mass="19648">MAEPVGDLVVDLSLDAARFDEQMARVRRHFSGTESDAKKTAAVVEQSLSRQALAAQKAGISVGQYKAAMRMLPAQFTDVATQLAGGQSPWLILLQQGGQVKDSFGGMIPCSGGLPVRSPCRWWGPPRWRWRPVRWRMPGIRATQPCPISTKRWSFPAIRGTDGRSYAGPVQSRAGGRADV</sequence>
<name>A0A376JUE9_ECOLX</name>
<protein>
    <submittedName>
        <fullName evidence="2">Tail component of prophage CP-933X</fullName>
    </submittedName>
</protein>
<accession>A0A376JUE9</accession>
<reference evidence="2 3" key="1">
    <citation type="submission" date="2018-06" db="EMBL/GenBank/DDBJ databases">
        <authorList>
            <consortium name="Pathogen Informatics"/>
            <person name="Doyle S."/>
        </authorList>
    </citation>
    <scope>NUCLEOTIDE SEQUENCE [LARGE SCALE GENOMIC DNA]</scope>
    <source>
        <strain evidence="2 3">NCTC10082</strain>
    </source>
</reference>